<organism evidence="8 9">
    <name type="scientific">Prauserella isguenensis</name>
    <dbReference type="NCBI Taxonomy" id="1470180"/>
    <lineage>
        <taxon>Bacteria</taxon>
        <taxon>Bacillati</taxon>
        <taxon>Actinomycetota</taxon>
        <taxon>Actinomycetes</taxon>
        <taxon>Pseudonocardiales</taxon>
        <taxon>Pseudonocardiaceae</taxon>
        <taxon>Prauserella</taxon>
    </lineage>
</organism>
<accession>A0A839S829</accession>
<evidence type="ECO:0000256" key="3">
    <source>
        <dbReference type="ARBA" id="ARBA00022989"/>
    </source>
</evidence>
<dbReference type="InterPro" id="IPR000412">
    <property type="entry name" value="ABC_2_transport"/>
</dbReference>
<keyword evidence="2 6" id="KW-0812">Transmembrane</keyword>
<gene>
    <name evidence="8" type="ORF">FHS23_003890</name>
</gene>
<evidence type="ECO:0000259" key="7">
    <source>
        <dbReference type="PROSITE" id="PS51012"/>
    </source>
</evidence>
<evidence type="ECO:0000256" key="4">
    <source>
        <dbReference type="ARBA" id="ARBA00023136"/>
    </source>
</evidence>
<keyword evidence="9" id="KW-1185">Reference proteome</keyword>
<dbReference type="InterPro" id="IPR013525">
    <property type="entry name" value="ABC2_TM"/>
</dbReference>
<protein>
    <recommendedName>
        <fullName evidence="6">Transport permease protein</fullName>
    </recommendedName>
</protein>
<evidence type="ECO:0000313" key="9">
    <source>
        <dbReference type="Proteomes" id="UP000550714"/>
    </source>
</evidence>
<evidence type="ECO:0000313" key="8">
    <source>
        <dbReference type="EMBL" id="MBB3052849.1"/>
    </source>
</evidence>
<feature type="transmembrane region" description="Helical" evidence="6">
    <location>
        <begin position="68"/>
        <end position="91"/>
    </location>
</feature>
<evidence type="ECO:0000256" key="5">
    <source>
        <dbReference type="ARBA" id="ARBA00023251"/>
    </source>
</evidence>
<comment type="caution">
    <text evidence="8">The sequence shown here is derived from an EMBL/GenBank/DDBJ whole genome shotgun (WGS) entry which is preliminary data.</text>
</comment>
<dbReference type="InterPro" id="IPR052902">
    <property type="entry name" value="ABC-2_transporter"/>
</dbReference>
<evidence type="ECO:0000256" key="2">
    <source>
        <dbReference type="ARBA" id="ARBA00022692"/>
    </source>
</evidence>
<dbReference type="GO" id="GO:0046677">
    <property type="term" value="P:response to antibiotic"/>
    <property type="evidence" value="ECO:0007669"/>
    <property type="project" value="UniProtKB-KW"/>
</dbReference>
<feature type="transmembrane region" description="Helical" evidence="6">
    <location>
        <begin position="31"/>
        <end position="48"/>
    </location>
</feature>
<dbReference type="PANTHER" id="PTHR43027">
    <property type="entry name" value="DOXORUBICIN RESISTANCE ABC TRANSPORTER PERMEASE PROTEIN DRRC-RELATED"/>
    <property type="match status" value="1"/>
</dbReference>
<feature type="domain" description="ABC transmembrane type-2" evidence="7">
    <location>
        <begin position="32"/>
        <end position="257"/>
    </location>
</feature>
<evidence type="ECO:0000256" key="6">
    <source>
        <dbReference type="RuleBase" id="RU361157"/>
    </source>
</evidence>
<evidence type="ECO:0000256" key="1">
    <source>
        <dbReference type="ARBA" id="ARBA00004141"/>
    </source>
</evidence>
<dbReference type="Pfam" id="PF01061">
    <property type="entry name" value="ABC2_membrane"/>
    <property type="match status" value="1"/>
</dbReference>
<proteinExistence type="inferred from homology"/>
<dbReference type="AlphaFoldDB" id="A0A839S829"/>
<feature type="transmembrane region" description="Helical" evidence="6">
    <location>
        <begin position="233"/>
        <end position="254"/>
    </location>
</feature>
<keyword evidence="4 6" id="KW-0472">Membrane</keyword>
<dbReference type="InterPro" id="IPR047817">
    <property type="entry name" value="ABC2_TM_bact-type"/>
</dbReference>
<comment type="subcellular location">
    <subcellularLocation>
        <location evidence="6">Cell membrane</location>
        <topology evidence="6">Multi-pass membrane protein</topology>
    </subcellularLocation>
    <subcellularLocation>
        <location evidence="1">Membrane</location>
        <topology evidence="1">Multi-pass membrane protein</topology>
    </subcellularLocation>
</comment>
<keyword evidence="6" id="KW-1003">Cell membrane</keyword>
<feature type="transmembrane region" description="Helical" evidence="6">
    <location>
        <begin position="112"/>
        <end position="141"/>
    </location>
</feature>
<keyword evidence="3 6" id="KW-1133">Transmembrane helix</keyword>
<dbReference type="EMBL" id="JACHWU010000005">
    <property type="protein sequence ID" value="MBB3052849.1"/>
    <property type="molecule type" value="Genomic_DNA"/>
</dbReference>
<dbReference type="PROSITE" id="PS51012">
    <property type="entry name" value="ABC_TM2"/>
    <property type="match status" value="1"/>
</dbReference>
<keyword evidence="6" id="KW-0813">Transport</keyword>
<dbReference type="PRINTS" id="PR00164">
    <property type="entry name" value="ABC2TRNSPORT"/>
</dbReference>
<reference evidence="8 9" key="1">
    <citation type="submission" date="2020-08" db="EMBL/GenBank/DDBJ databases">
        <title>Genomic Encyclopedia of Type Strains, Phase III (KMG-III): the genomes of soil and plant-associated and newly described type strains.</title>
        <authorList>
            <person name="Whitman W."/>
        </authorList>
    </citation>
    <scope>NUCLEOTIDE SEQUENCE [LARGE SCALE GENOMIC DNA]</scope>
    <source>
        <strain evidence="8 9">CECT 8577</strain>
    </source>
</reference>
<feature type="transmembrane region" description="Helical" evidence="6">
    <location>
        <begin position="147"/>
        <end position="170"/>
    </location>
</feature>
<dbReference type="PANTHER" id="PTHR43027:SF2">
    <property type="entry name" value="TRANSPORT PERMEASE PROTEIN"/>
    <property type="match status" value="1"/>
</dbReference>
<name>A0A839S829_9PSEU</name>
<dbReference type="GO" id="GO:0140359">
    <property type="term" value="F:ABC-type transporter activity"/>
    <property type="evidence" value="ECO:0007669"/>
    <property type="project" value="InterPro"/>
</dbReference>
<dbReference type="RefSeq" id="WP_183657818.1">
    <property type="nucleotide sequence ID" value="NZ_JACHWU010000005.1"/>
</dbReference>
<dbReference type="GO" id="GO:0043190">
    <property type="term" value="C:ATP-binding cassette (ABC) transporter complex"/>
    <property type="evidence" value="ECO:0007669"/>
    <property type="project" value="InterPro"/>
</dbReference>
<keyword evidence="5" id="KW-0046">Antibiotic resistance</keyword>
<feature type="transmembrane region" description="Helical" evidence="6">
    <location>
        <begin position="177"/>
        <end position="196"/>
    </location>
</feature>
<sequence length="257" mass="26211">MTDTVTPPRGPGLRAWRALVAHEGRMVRRDTAGLVIPLGLPLLLLVMNGSGDSPPVPGLDGMSQQLAYVLPMVIVLTIATVGVINMPSFLATYRRYKILRRLAVTPARPSMVLVAQAVVGLAQAFAGIVLVVVAAAVLFGLSAPADPLGLVVALALTTTAMFALGMLVAAVSPTPNAALAIGLVSFFVLMALGGGFGPRGNLPDGVAAVGAYLPFGAGLDTLMAAWTGGPLDVVQLGALAGVTVVAAAVSARLFRWE</sequence>
<comment type="similarity">
    <text evidence="6">Belongs to the ABC-2 integral membrane protein family.</text>
</comment>
<dbReference type="Proteomes" id="UP000550714">
    <property type="component" value="Unassembled WGS sequence"/>
</dbReference>
<dbReference type="PIRSF" id="PIRSF006648">
    <property type="entry name" value="DrrB"/>
    <property type="match status" value="1"/>
</dbReference>